<protein>
    <submittedName>
        <fullName evidence="4">FMN-binding domain protein</fullName>
    </submittedName>
</protein>
<comment type="caution">
    <text evidence="4">The sequence shown here is derived from an EMBL/GenBank/DDBJ whole genome shotgun (WGS) entry which is preliminary data.</text>
</comment>
<dbReference type="Pfam" id="PF04205">
    <property type="entry name" value="FMN_bind"/>
    <property type="match status" value="3"/>
</dbReference>
<evidence type="ECO:0000256" key="1">
    <source>
        <dbReference type="ARBA" id="ARBA00022737"/>
    </source>
</evidence>
<dbReference type="EMBL" id="AEPW01000077">
    <property type="protein sequence ID" value="EFU76257.1"/>
    <property type="molecule type" value="Genomic_DNA"/>
</dbReference>
<feature type="compositionally biased region" description="Polar residues" evidence="2">
    <location>
        <begin position="168"/>
        <end position="190"/>
    </location>
</feature>
<organism evidence="4 5">
    <name type="scientific">Lachnoanaerobaculum saburreum DSM 3986</name>
    <dbReference type="NCBI Taxonomy" id="887325"/>
    <lineage>
        <taxon>Bacteria</taxon>
        <taxon>Bacillati</taxon>
        <taxon>Bacillota</taxon>
        <taxon>Clostridia</taxon>
        <taxon>Lachnospirales</taxon>
        <taxon>Lachnospiraceae</taxon>
        <taxon>Lachnoanaerobaculum</taxon>
    </lineage>
</organism>
<dbReference type="Pfam" id="PF19127">
    <property type="entry name" value="Choline_bind_3"/>
    <property type="match status" value="1"/>
</dbReference>
<dbReference type="GO" id="GO:0010181">
    <property type="term" value="F:FMN binding"/>
    <property type="evidence" value="ECO:0007669"/>
    <property type="project" value="InterPro"/>
</dbReference>
<evidence type="ECO:0000313" key="4">
    <source>
        <dbReference type="EMBL" id="EFU76257.1"/>
    </source>
</evidence>
<dbReference type="Gene3D" id="2.10.270.10">
    <property type="entry name" value="Cholin Binding"/>
    <property type="match status" value="1"/>
</dbReference>
<feature type="compositionally biased region" description="Gly residues" evidence="2">
    <location>
        <begin position="200"/>
        <end position="211"/>
    </location>
</feature>
<reference evidence="4 5" key="1">
    <citation type="submission" date="2010-12" db="EMBL/GenBank/DDBJ databases">
        <authorList>
            <person name="Muzny D."/>
            <person name="Qin X."/>
            <person name="Deng J."/>
            <person name="Jiang H."/>
            <person name="Liu Y."/>
            <person name="Qu J."/>
            <person name="Song X.-Z."/>
            <person name="Zhang L."/>
            <person name="Thornton R."/>
            <person name="Coyle M."/>
            <person name="Francisco L."/>
            <person name="Jackson L."/>
            <person name="Javaid M."/>
            <person name="Korchina V."/>
            <person name="Kovar C."/>
            <person name="Mata R."/>
            <person name="Mathew T."/>
            <person name="Ngo R."/>
            <person name="Nguyen L."/>
            <person name="Nguyen N."/>
            <person name="Okwuonu G."/>
            <person name="Ongeri F."/>
            <person name="Pham C."/>
            <person name="Simmons D."/>
            <person name="Wilczek-Boney K."/>
            <person name="Hale W."/>
            <person name="Jakkamsetti A."/>
            <person name="Pham P."/>
            <person name="Ruth R."/>
            <person name="San Lucas F."/>
            <person name="Warren J."/>
            <person name="Zhang J."/>
            <person name="Zhao Z."/>
            <person name="Zhou C."/>
            <person name="Zhu D."/>
            <person name="Lee S."/>
            <person name="Bess C."/>
            <person name="Blankenburg K."/>
            <person name="Forbes L."/>
            <person name="Fu Q."/>
            <person name="Gubbala S."/>
            <person name="Hirani K."/>
            <person name="Jayaseelan J.C."/>
            <person name="Lara F."/>
            <person name="Munidasa M."/>
            <person name="Palculict T."/>
            <person name="Patil S."/>
            <person name="Pu L.-L."/>
            <person name="Saada N."/>
            <person name="Tang L."/>
            <person name="Weissenberger G."/>
            <person name="Zhu Y."/>
            <person name="Hemphill L."/>
            <person name="Shang Y."/>
            <person name="Youmans B."/>
            <person name="Ayvaz T."/>
            <person name="Ross M."/>
            <person name="Santibanez J."/>
            <person name="Aqrawi P."/>
            <person name="Gross S."/>
            <person name="Joshi V."/>
            <person name="Fowler G."/>
            <person name="Nazareth L."/>
            <person name="Reid J."/>
            <person name="Worley K."/>
            <person name="Petrosino J."/>
            <person name="Highlander S."/>
            <person name="Gibbs R."/>
        </authorList>
    </citation>
    <scope>NUCLEOTIDE SEQUENCE [LARGE SCALE GENOMIC DNA]</scope>
    <source>
        <strain evidence="4 5">DSM 3986</strain>
    </source>
</reference>
<dbReference type="Pfam" id="PF01473">
    <property type="entry name" value="Choline_bind_1"/>
    <property type="match status" value="1"/>
</dbReference>
<proteinExistence type="predicted"/>
<name>E6LPI8_9FIRM</name>
<feature type="domain" description="FMN-binding" evidence="3">
    <location>
        <begin position="403"/>
        <end position="492"/>
    </location>
</feature>
<feature type="region of interest" description="Disordered" evidence="2">
    <location>
        <begin position="168"/>
        <end position="391"/>
    </location>
</feature>
<feature type="domain" description="FMN-binding" evidence="3">
    <location>
        <begin position="1558"/>
        <end position="1636"/>
    </location>
</feature>
<dbReference type="SUPFAM" id="SSF69360">
    <property type="entry name" value="Cell wall binding repeat"/>
    <property type="match status" value="1"/>
</dbReference>
<feature type="compositionally biased region" description="Basic and acidic residues" evidence="2">
    <location>
        <begin position="220"/>
        <end position="380"/>
    </location>
</feature>
<dbReference type="HOGENOM" id="CLU_240771_0_0_9"/>
<gene>
    <name evidence="4" type="ORF">HMPREF0381_1873</name>
</gene>
<dbReference type="SMART" id="SM00900">
    <property type="entry name" value="FMN_bind"/>
    <property type="match status" value="3"/>
</dbReference>
<sequence length="1704" mass="189830">MFVSTLGFTNTFSSQGAVTKGKWELSGDTWKFYNEKNEVHKGWVETSSGWYYLDPESGEMKTGWQNINGVEYYFDSAKDGVSGHMHTGWYKSPEGKWYFFNPDQTTGGGMLTGWQWIDGYCYYFDPTPGKESGGMVAGKTTPDGFKINENGQWTDDSGKVQYVAGKGFSSNASSGSTNTVTDTAKNNGKTASRKGKSSGHSGGGSSGGSSGRSGQSSKPSESEKPKAPQSQEESRPSESEKPKAPQSQEESRPSESEKPKAPQSQKESRPSESKEPKAPEKQEESRPSESKEPKAPEKQEESRPSESKEPKAPQSQEESRPSESKEPKAPEKQEESRPSESEKPKAPQSREESKPSESKKPKESESQEESRPSESEKETEQNNDALTDGEWYGTATWSRYKLQRGSNVVKVTIKNGKIEKVDSVVYTDDGKIAGSYERKRDYLLEKFKGLEDTKGIKKQLDEGRGEVYDAVSGATETARGHLSAVDNALERSKKFKKDHKEQKIEYIEFAKRPDSVATGQTLDLSKTVLKLHLKGGEVKEITPAEFADYGIVTDPLHGSTLPSLLEFVHVHFKNADSLIDIQSEIQVRKKLGKKYPDKIKISYENGETKDIALNKDEYRYTVEAKGKVKEMSIYSGEEELGKAKYDRDLSQWRFNMKDIPHPGYDEWGYDIYAVIIDVSKDTSEIASFNLETKLIKKNYYVGDSLEIGDLEINAVTKNGNNKAFVGWEACKAGRFTSNPDNGYVFTNDDIGEKTIHISKTIDNVSVEKTFTVNVSDPKKQAPAKLEIYAGEKKITTVNVDFNKFREAQGYLKIFNVEIPKEYENWNKDTFSVKAYNDEGTLLESKVGKKYSVLTVDFKNYRAFHESGGYVWIGFKFVETAKPEQVLPATVELYDKQELIYKKTGITKQEFESSNAHLMLDVTIPKKYENKWDKDTFTVKVLDAKDTQLSHSLTKSDNILNIALSDYHSPQFGNGSIGLKFKYEGGESETGDIKTARGEAQMETFFYKAKVLVTYNEKTGKIIKVQDDGTEPGNANNRNYWDMSVEMFEKLVGKTNDSVDTVDAVTGATLSSNAIKNAVKAALPKEAVPEATNMDVLNLVVDGNKHTYYYKKYDPTNTNMTFMVKGKDVTGKTKLVRNPYVPKVYYYVEDDQKLTGDLYGTADFPYSYFYFGELMRGRITPPSKSNDPQIGQEPVMVQSMSFDGKYTDVSSSTSKNYGKFATAVYSDKKKNSYKIRGVKTPVQIDAELYAKVKLLAAVGAENHSALIPAVTSMTAPDSITGVKREVTQNELPTYKVIHTDSSISELKSSDNASEIAYNPSDIKVSLTDQSEYGDYQIHIEGLPDEIKVDKNVLGVTFEAGASSNSARIYGLSQLDNILPNGDLGFSVNMRQKGGRLAHKRFEILSGSRIYKITYLLNNYKKFEIDGLELYIPKKLGTNAVPSISSQTGFDDENGAKVIFDMSKLPYTGYKVSALYFGTKESGKKLEEGSDYSFEESSNTLTINSTDSTQKGKYTVVFEDNNKTDGYVSTSFTFDVGEASGSGDDSNIVKEVEEEITRFGYYAALRVTINKKTGTVVSVEDNDTNAGANRGFWANALNMLPRFVGKKASEIDTVDGISGATVSSDAIKKAVKKAFAEQSGFRMANRDMSMQPRLATDSNAKKPLERKNVDGENDRNDLTIPSYHTERKVIMKNKVGELYDPKKLIF</sequence>
<dbReference type="Proteomes" id="UP000003434">
    <property type="component" value="Unassembled WGS sequence"/>
</dbReference>
<feature type="region of interest" description="Disordered" evidence="2">
    <location>
        <begin position="1644"/>
        <end position="1675"/>
    </location>
</feature>
<evidence type="ECO:0000259" key="3">
    <source>
        <dbReference type="SMART" id="SM00900"/>
    </source>
</evidence>
<feature type="domain" description="FMN-binding" evidence="3">
    <location>
        <begin position="1005"/>
        <end position="1085"/>
    </location>
</feature>
<dbReference type="eggNOG" id="COG3087">
    <property type="taxonomic scope" value="Bacteria"/>
</dbReference>
<dbReference type="InterPro" id="IPR018337">
    <property type="entry name" value="Cell_wall/Cho-bd_repeat"/>
</dbReference>
<keyword evidence="1" id="KW-0677">Repeat</keyword>
<dbReference type="InterPro" id="IPR007329">
    <property type="entry name" value="FMN-bd"/>
</dbReference>
<evidence type="ECO:0000313" key="5">
    <source>
        <dbReference type="Proteomes" id="UP000003434"/>
    </source>
</evidence>
<dbReference type="Gene3D" id="3.90.1010.20">
    <property type="match status" value="3"/>
</dbReference>
<dbReference type="GO" id="GO:0016020">
    <property type="term" value="C:membrane"/>
    <property type="evidence" value="ECO:0007669"/>
    <property type="project" value="InterPro"/>
</dbReference>
<dbReference type="eggNOG" id="COG5263">
    <property type="taxonomic scope" value="Bacteria"/>
</dbReference>
<feature type="compositionally biased region" description="Basic and acidic residues" evidence="2">
    <location>
        <begin position="1657"/>
        <end position="1675"/>
    </location>
</feature>
<evidence type="ECO:0000256" key="2">
    <source>
        <dbReference type="SAM" id="MobiDB-lite"/>
    </source>
</evidence>
<accession>E6LPI8</accession>